<organism evidence="9 10">
    <name type="scientific">Mya arenaria</name>
    <name type="common">Soft-shell clam</name>
    <dbReference type="NCBI Taxonomy" id="6604"/>
    <lineage>
        <taxon>Eukaryota</taxon>
        <taxon>Metazoa</taxon>
        <taxon>Spiralia</taxon>
        <taxon>Lophotrochozoa</taxon>
        <taxon>Mollusca</taxon>
        <taxon>Bivalvia</taxon>
        <taxon>Autobranchia</taxon>
        <taxon>Heteroconchia</taxon>
        <taxon>Euheterodonta</taxon>
        <taxon>Imparidentia</taxon>
        <taxon>Neoheterodontei</taxon>
        <taxon>Myida</taxon>
        <taxon>Myoidea</taxon>
        <taxon>Myidae</taxon>
        <taxon>Mya</taxon>
    </lineage>
</organism>
<evidence type="ECO:0000256" key="2">
    <source>
        <dbReference type="ARBA" id="ARBA00009457"/>
    </source>
</evidence>
<gene>
    <name evidence="9" type="ORF">MAR_009059</name>
</gene>
<sequence>MANGTPGTPGIDAEKTQSRRPKDTKLKQQRLPAWQPILTAGTVLPAFFAIGIAFIPLGVILLVTSNDIREASYDYTQCENIASPGQTCDNFLSSQNITGQTCSCRVNMTLEEDFTGTVYMYYGLVNYYQNHRRYVRSRDDGQLHGYTKDASSLLDDCAPYKEKTINSSLKLPIAPCGAIANSFFNAWAGFTNPPNWNDKNVYDLDPSDPNNNGYKNEDLIVWMRTAALPTFRKLYRRISHSGTFADGLPKGTYQLDITYAYPVTAFDGTKSIILTTTSWLGGKNPFLGIAYLVVGSICILLGVIFLIIHLKWGRKTQEMINVTNRTPFQDN</sequence>
<keyword evidence="4 8" id="KW-1133">Transmembrane helix</keyword>
<evidence type="ECO:0000256" key="4">
    <source>
        <dbReference type="ARBA" id="ARBA00022989"/>
    </source>
</evidence>
<evidence type="ECO:0000256" key="5">
    <source>
        <dbReference type="ARBA" id="ARBA00023136"/>
    </source>
</evidence>
<keyword evidence="10" id="KW-1185">Reference proteome</keyword>
<evidence type="ECO:0000313" key="10">
    <source>
        <dbReference type="Proteomes" id="UP001164746"/>
    </source>
</evidence>
<proteinExistence type="inferred from homology"/>
<evidence type="ECO:0000256" key="7">
    <source>
        <dbReference type="SAM" id="MobiDB-lite"/>
    </source>
</evidence>
<feature type="region of interest" description="Disordered" evidence="7">
    <location>
        <begin position="1"/>
        <end position="26"/>
    </location>
</feature>
<dbReference type="PANTHER" id="PTHR10926">
    <property type="entry name" value="CELL CYCLE CONTROL PROTEIN 50"/>
    <property type="match status" value="1"/>
</dbReference>
<feature type="transmembrane region" description="Helical" evidence="8">
    <location>
        <begin position="37"/>
        <end position="63"/>
    </location>
</feature>
<evidence type="ECO:0000256" key="6">
    <source>
        <dbReference type="PIRNR" id="PIRNR015840"/>
    </source>
</evidence>
<keyword evidence="3 8" id="KW-0812">Transmembrane</keyword>
<dbReference type="PANTHER" id="PTHR10926:SF0">
    <property type="entry name" value="CDC50, ISOFORM A"/>
    <property type="match status" value="1"/>
</dbReference>
<evidence type="ECO:0000313" key="9">
    <source>
        <dbReference type="EMBL" id="WAR02501.1"/>
    </source>
</evidence>
<evidence type="ECO:0000256" key="1">
    <source>
        <dbReference type="ARBA" id="ARBA00004141"/>
    </source>
</evidence>
<accession>A0ABY7E5S5</accession>
<keyword evidence="5 6" id="KW-0472">Membrane</keyword>
<comment type="subcellular location">
    <subcellularLocation>
        <location evidence="1">Membrane</location>
        <topology evidence="1">Multi-pass membrane protein</topology>
    </subcellularLocation>
</comment>
<feature type="transmembrane region" description="Helical" evidence="8">
    <location>
        <begin position="289"/>
        <end position="310"/>
    </location>
</feature>
<dbReference type="EMBL" id="CP111015">
    <property type="protein sequence ID" value="WAR02501.1"/>
    <property type="molecule type" value="Genomic_DNA"/>
</dbReference>
<reference evidence="9" key="1">
    <citation type="submission" date="2022-11" db="EMBL/GenBank/DDBJ databases">
        <title>Centuries of genome instability and evolution in soft-shell clam transmissible cancer (bioRxiv).</title>
        <authorList>
            <person name="Hart S.F.M."/>
            <person name="Yonemitsu M.A."/>
            <person name="Giersch R.M."/>
            <person name="Beal B.F."/>
            <person name="Arriagada G."/>
            <person name="Davis B.W."/>
            <person name="Ostrander E.A."/>
            <person name="Goff S.P."/>
            <person name="Metzger M.J."/>
        </authorList>
    </citation>
    <scope>NUCLEOTIDE SEQUENCE</scope>
    <source>
        <strain evidence="9">MELC-2E11</strain>
        <tissue evidence="9">Siphon/mantle</tissue>
    </source>
</reference>
<comment type="similarity">
    <text evidence="2 6">Belongs to the CDC50/LEM3 family.</text>
</comment>
<name>A0ABY7E5S5_MYAAR</name>
<dbReference type="Proteomes" id="UP001164746">
    <property type="component" value="Chromosome 4"/>
</dbReference>
<feature type="compositionally biased region" description="Basic and acidic residues" evidence="7">
    <location>
        <begin position="12"/>
        <end position="26"/>
    </location>
</feature>
<evidence type="ECO:0000256" key="8">
    <source>
        <dbReference type="SAM" id="Phobius"/>
    </source>
</evidence>
<dbReference type="PIRSF" id="PIRSF015840">
    <property type="entry name" value="DUF284_TM_euk"/>
    <property type="match status" value="1"/>
</dbReference>
<evidence type="ECO:0000256" key="3">
    <source>
        <dbReference type="ARBA" id="ARBA00022692"/>
    </source>
</evidence>
<dbReference type="InterPro" id="IPR005045">
    <property type="entry name" value="CDC50/LEM3_fam"/>
</dbReference>
<dbReference type="Pfam" id="PF03381">
    <property type="entry name" value="CDC50"/>
    <property type="match status" value="2"/>
</dbReference>
<protein>
    <submittedName>
        <fullName evidence="9">CC50A-like protein</fullName>
    </submittedName>
</protein>